<comment type="caution">
    <text evidence="1">The sequence shown here is derived from an EMBL/GenBank/DDBJ whole genome shotgun (WGS) entry which is preliminary data.</text>
</comment>
<accession>A0ACC6RRJ7</accession>
<organism evidence="1 2">
    <name type="scientific">Paraburkholderia unamae</name>
    <dbReference type="NCBI Taxonomy" id="219649"/>
    <lineage>
        <taxon>Bacteria</taxon>
        <taxon>Pseudomonadati</taxon>
        <taxon>Pseudomonadota</taxon>
        <taxon>Betaproteobacteria</taxon>
        <taxon>Burkholderiales</taxon>
        <taxon>Burkholderiaceae</taxon>
        <taxon>Paraburkholderia</taxon>
    </lineage>
</organism>
<name>A0ACC6RRJ7_9BURK</name>
<proteinExistence type="predicted"/>
<keyword evidence="2" id="KW-1185">Reference proteome</keyword>
<evidence type="ECO:0000313" key="1">
    <source>
        <dbReference type="EMBL" id="MEM5403973.1"/>
    </source>
</evidence>
<dbReference type="EMBL" id="JAYMRU010000025">
    <property type="protein sequence ID" value="MEM5403973.1"/>
    <property type="molecule type" value="Genomic_DNA"/>
</dbReference>
<sequence length="422" mass="45160">MRNQQTDSENNLKQDPALVRALGGTEHLFWLLDRNRSIHFALVAQIDRVFEPSAWRAALLALQQRHPLLVARIVAEGEAAPAFYRDPDARIPLRVVENARASWEVEVAREVNTPFDWSTAPLVRATLLQGVGGSTVILAAHHSVLDGMGGAYVMQDLLCALAGGSLMSLPLVQPLESLLRAQMTTATVSGAMAPASEPKRFRAAIGARAEVAALALSAQLTRAVVERSRIERTTVHGAVAAAVHEAGRRLSRAWRERPVRTVSPIDVRRTVGGMGQANGVYITQTVTVDDRPRGAPFWQAAREVKASLAPAQTLASVVQETKALDAFMSSNPSIEDAAGFLSHMLAYDVLLSNLGREPVASTYEGFALKALWGPIVSSGFADDQVVGVCTQGGVLRLTHASYTAMPGLLDEVSAVLGEAVAS</sequence>
<reference evidence="1" key="1">
    <citation type="submission" date="2024-01" db="EMBL/GenBank/DDBJ databases">
        <title>The diversity of rhizobia nodulating Mimosa spp. in eleven states of Brazil covering several biomes is determined by host plant, location, and edaphic factors.</title>
        <authorList>
            <person name="Rouws L."/>
            <person name="Barauna A."/>
            <person name="Beukes C."/>
            <person name="De Faria S.M."/>
            <person name="Gross E."/>
            <person name="Dos Reis Junior F.B."/>
            <person name="Simon M."/>
            <person name="Maluk M."/>
            <person name="Odee D.W."/>
            <person name="Kenicer G."/>
            <person name="Young J.P.W."/>
            <person name="Reis V.M."/>
            <person name="Zilli J."/>
            <person name="James E.K."/>
        </authorList>
    </citation>
    <scope>NUCLEOTIDE SEQUENCE</scope>
    <source>
        <strain evidence="1">JPY452</strain>
    </source>
</reference>
<protein>
    <submittedName>
        <fullName evidence="1">Condensation protein</fullName>
    </submittedName>
</protein>
<evidence type="ECO:0000313" key="2">
    <source>
        <dbReference type="Proteomes" id="UP001392318"/>
    </source>
</evidence>
<dbReference type="Proteomes" id="UP001392318">
    <property type="component" value="Unassembled WGS sequence"/>
</dbReference>
<gene>
    <name evidence="1" type="ORF">VSR83_28760</name>
</gene>